<dbReference type="Gene3D" id="2.40.70.10">
    <property type="entry name" value="Acid Proteases"/>
    <property type="match status" value="1"/>
</dbReference>
<dbReference type="InterPro" id="IPR021109">
    <property type="entry name" value="Peptidase_aspartic_dom_sf"/>
</dbReference>
<dbReference type="Pfam" id="PF10452">
    <property type="entry name" value="TCO89"/>
    <property type="match status" value="1"/>
</dbReference>
<sequence>MISTLSILAAERRQVSWPSLIWTWALFCRSTLAQSKINSNANPWVLSYNAEAGPDGPWNAITQLVDYPEQNVTFFPSLTQTSLFIQASACNTQNSACEPQRSGMWTQSAAHSLFDWVNISIPDASDWDAAAGPLMLEGSAVLTTDRIVLWSADRTIGPDYLDGVAITIASNYTVTDSQPNTSYTLDVGMLSLDTGLDTVNWTAGNGSDVSYHRFLNHAYQTGNIPSVSFGLHIGSVWPSIPGSLVLGGYDRSRCISTPIISDTNDFSLAELSLEVASGGWPFLNTSNNDPEHLLRIDDANTSNDSLTVFPNPGVPYIYLPGNTCSMIASFLPMDYDETLGHYIWETTDTSFEEIVSSPSALKFSFNTDSGIENISVPFALLNLTLDYPISSTPMQYFPCVSYTPPDDSPYHLGRAFLQAAFLGQHGQTNKTFLAQAPGPGLMAEAITKLASTDTTLTAMANPPDWNATWTGQLKALPDYVGTATTWAKDPKRLSGGAIAGIVVGAVAGVVLCVIAALVWYRRRKSSKQQTVHWGGHGQEKVGKDTFLGQGTGTVSESASEPIHEIAASEAAKKNGNKTGPAEMEVPAYLVDRTRTAVSNTMAAGDDASASPLPPRRPPLGHRHSSTSSHVSQSPSDSTTKGHHKAAHHKPQRHVVSHHNRMGSRNPSFHRSLSKIKIAQHDSRQHDDDEPPTPKAKQQASLASQSTLVPPSPSRPNMRRNNTTVHLPRNHSHAGLKKNLSSGQLSRVAGGKTTVHGRTASQHQRPDIRRAHTQPYKRSKSPAPKATQVSFDVGDDDDDDDDGEEMEGVDDQWTEESASASPSTTRDNTRNNTRQNSVVLDPKLNPYARQLAEEEAAADSSGSDTVGSRSPPKSTKAPASLSVRTKDFAAPQAAPTSAPQQYQQQQQPPTSSYNAQVAQQHMPDADAIARRLLERNSAVNAAPPRVSSVSALANPNSSDPKSLSTSNAGLSVTGGSNTPVVSRFITNDGINSKDGTPAELSGFIQGAKGHSRTVSQAQTRKEQSDLYRNQSTPNFASQKQPPTPSGSGAVTPDPTLNQSRTQQKLWLQRGLSNIEASSQPHLPGLLPTGRAQAMRTPHAGKQFEFVDKEWAVVRRFQNPLEAGLERLRRMNGGSLPGRPAKSKAGAAQQHDNGGVNGHRRGPSNAASIASKKSDSTVVAGPEHPTAGRKSRVSFHMGEAEGDNDDDEHEEQHSRPERGNPADIARRLWDSPVGIQVEG</sequence>
<keyword evidence="2" id="KW-0812">Transmembrane</keyword>
<keyword evidence="2" id="KW-1133">Transmembrane helix</keyword>
<feature type="compositionally biased region" description="Polar residues" evidence="1">
    <location>
        <begin position="859"/>
        <end position="872"/>
    </location>
</feature>
<dbReference type="GO" id="GO:0000329">
    <property type="term" value="C:fungal-type vacuole membrane"/>
    <property type="evidence" value="ECO:0007669"/>
    <property type="project" value="TreeGrafter"/>
</dbReference>
<evidence type="ECO:0000256" key="1">
    <source>
        <dbReference type="SAM" id="MobiDB-lite"/>
    </source>
</evidence>
<comment type="caution">
    <text evidence="4">The sequence shown here is derived from an EMBL/GenBank/DDBJ whole genome shotgun (WGS) entry which is preliminary data.</text>
</comment>
<proteinExistence type="predicted"/>
<feature type="compositionally biased region" description="Low complexity" evidence="1">
    <location>
        <begin position="814"/>
        <end position="835"/>
    </location>
</feature>
<name>A0A9P8E5Q7_AURME</name>
<feature type="compositionally biased region" description="Basic and acidic residues" evidence="1">
    <location>
        <begin position="922"/>
        <end position="933"/>
    </location>
</feature>
<feature type="compositionally biased region" description="Low complexity" evidence="1">
    <location>
        <begin position="625"/>
        <end position="638"/>
    </location>
</feature>
<reference evidence="4" key="2">
    <citation type="submission" date="2021-08" db="EMBL/GenBank/DDBJ databases">
        <authorList>
            <person name="Gostincar C."/>
            <person name="Sun X."/>
            <person name="Song Z."/>
            <person name="Gunde-Cimerman N."/>
        </authorList>
    </citation>
    <scope>NUCLEOTIDE SEQUENCE</scope>
    <source>
        <strain evidence="4">EXF-9911</strain>
    </source>
</reference>
<feature type="non-terminal residue" evidence="4">
    <location>
        <position position="1"/>
    </location>
</feature>
<dbReference type="GO" id="GO:0031931">
    <property type="term" value="C:TORC1 complex"/>
    <property type="evidence" value="ECO:0007669"/>
    <property type="project" value="InterPro"/>
</dbReference>
<dbReference type="AlphaFoldDB" id="A0A9P8E5Q7"/>
<feature type="region of interest" description="Disordered" evidence="1">
    <location>
        <begin position="531"/>
        <end position="560"/>
    </location>
</feature>
<feature type="region of interest" description="Disordered" evidence="1">
    <location>
        <begin position="601"/>
        <end position="1059"/>
    </location>
</feature>
<dbReference type="EMBL" id="JAHFXF010000901">
    <property type="protein sequence ID" value="KAG9681201.1"/>
    <property type="molecule type" value="Genomic_DNA"/>
</dbReference>
<evidence type="ECO:0000256" key="3">
    <source>
        <dbReference type="SAM" id="SignalP"/>
    </source>
</evidence>
<dbReference type="Proteomes" id="UP000779574">
    <property type="component" value="Unassembled WGS sequence"/>
</dbReference>
<dbReference type="SUPFAM" id="SSF50630">
    <property type="entry name" value="Acid proteases"/>
    <property type="match status" value="1"/>
</dbReference>
<dbReference type="PANTHER" id="PTHR22794">
    <property type="entry name" value="THAP DOMAIN PROTEIN 11"/>
    <property type="match status" value="1"/>
</dbReference>
<feature type="compositionally biased region" description="Acidic residues" evidence="1">
    <location>
        <begin position="1198"/>
        <end position="1207"/>
    </location>
</feature>
<feature type="compositionally biased region" description="Low complexity" evidence="1">
    <location>
        <begin position="888"/>
        <end position="912"/>
    </location>
</feature>
<feature type="compositionally biased region" description="Acidic residues" evidence="1">
    <location>
        <begin position="792"/>
        <end position="813"/>
    </location>
</feature>
<protein>
    <recommendedName>
        <fullName evidence="6">Peptidase A1 domain-containing protein</fullName>
    </recommendedName>
</protein>
<feature type="compositionally biased region" description="Polar residues" evidence="1">
    <location>
        <begin position="946"/>
        <end position="993"/>
    </location>
</feature>
<feature type="compositionally biased region" description="Basic and acidic residues" evidence="1">
    <location>
        <begin position="1208"/>
        <end position="1227"/>
    </location>
</feature>
<dbReference type="GO" id="GO:0031929">
    <property type="term" value="P:TOR signaling"/>
    <property type="evidence" value="ECO:0007669"/>
    <property type="project" value="InterPro"/>
</dbReference>
<gene>
    <name evidence="4" type="ORF">KCU76_g14656</name>
</gene>
<feature type="compositionally biased region" description="Polar residues" evidence="1">
    <location>
        <begin position="695"/>
        <end position="708"/>
    </location>
</feature>
<reference evidence="4" key="1">
    <citation type="journal article" date="2021" name="J Fungi (Basel)">
        <title>Virulence traits and population genomics of the black yeast Aureobasidium melanogenum.</title>
        <authorList>
            <person name="Cernosa A."/>
            <person name="Sun X."/>
            <person name="Gostincar C."/>
            <person name="Fang C."/>
            <person name="Gunde-Cimerman N."/>
            <person name="Song Z."/>
        </authorList>
    </citation>
    <scope>NUCLEOTIDE SEQUENCE</scope>
    <source>
        <strain evidence="4">EXF-9911</strain>
    </source>
</reference>
<feature type="compositionally biased region" description="Basic residues" evidence="1">
    <location>
        <begin position="770"/>
        <end position="779"/>
    </location>
</feature>
<evidence type="ECO:0000313" key="5">
    <source>
        <dbReference type="Proteomes" id="UP000779574"/>
    </source>
</evidence>
<evidence type="ECO:0008006" key="6">
    <source>
        <dbReference type="Google" id="ProtNLM"/>
    </source>
</evidence>
<dbReference type="InterPro" id="IPR018857">
    <property type="entry name" value="TORC1_cplx_su_TCO89"/>
</dbReference>
<feature type="signal peptide" evidence="3">
    <location>
        <begin position="1"/>
        <end position="33"/>
    </location>
</feature>
<evidence type="ECO:0000313" key="4">
    <source>
        <dbReference type="EMBL" id="KAG9681201.1"/>
    </source>
</evidence>
<feature type="chain" id="PRO_5040427747" description="Peptidase A1 domain-containing protein" evidence="3">
    <location>
        <begin position="34"/>
        <end position="1237"/>
    </location>
</feature>
<accession>A0A9P8E5Q7</accession>
<evidence type="ECO:0000256" key="2">
    <source>
        <dbReference type="SAM" id="Phobius"/>
    </source>
</evidence>
<dbReference type="PANTHER" id="PTHR22794:SF2">
    <property type="entry name" value="THAP DOMAIN-CONTAINING PROTEIN 11"/>
    <property type="match status" value="1"/>
</dbReference>
<dbReference type="OrthoDB" id="4074350at2759"/>
<keyword evidence="3" id="KW-0732">Signal</keyword>
<keyword evidence="2" id="KW-0472">Membrane</keyword>
<organism evidence="4 5">
    <name type="scientific">Aureobasidium melanogenum</name>
    <name type="common">Aureobasidium pullulans var. melanogenum</name>
    <dbReference type="NCBI Taxonomy" id="46634"/>
    <lineage>
        <taxon>Eukaryota</taxon>
        <taxon>Fungi</taxon>
        <taxon>Dikarya</taxon>
        <taxon>Ascomycota</taxon>
        <taxon>Pezizomycotina</taxon>
        <taxon>Dothideomycetes</taxon>
        <taxon>Dothideomycetidae</taxon>
        <taxon>Dothideales</taxon>
        <taxon>Saccotheciaceae</taxon>
        <taxon>Aureobasidium</taxon>
    </lineage>
</organism>
<feature type="compositionally biased region" description="Polar residues" evidence="1">
    <location>
        <begin position="1025"/>
        <end position="1059"/>
    </location>
</feature>
<feature type="compositionally biased region" description="Basic residues" evidence="1">
    <location>
        <begin position="640"/>
        <end position="661"/>
    </location>
</feature>
<feature type="transmembrane region" description="Helical" evidence="2">
    <location>
        <begin position="497"/>
        <end position="520"/>
    </location>
</feature>
<feature type="region of interest" description="Disordered" evidence="1">
    <location>
        <begin position="1128"/>
        <end position="1237"/>
    </location>
</feature>